<keyword evidence="1" id="KW-0472">Membrane</keyword>
<sequence length="130" mass="14715">MQGGLMGGGDDTRDDGDDEVSLIKKWFLIILQLVILQLICFSYRGFSQTSNYLTDNRTCPSEASIRGILSTKDGLKYYDYQCNTVSFTNNLIKKGLGAHKLCLARLKKEKRIEAEQKKQEYGDYTSSINI</sequence>
<evidence type="ECO:0000256" key="1">
    <source>
        <dbReference type="SAM" id="Phobius"/>
    </source>
</evidence>
<keyword evidence="1" id="KW-1133">Transmembrane helix</keyword>
<evidence type="ECO:0000313" key="2">
    <source>
        <dbReference type="EMBL" id="CAD7573357.1"/>
    </source>
</evidence>
<reference evidence="2" key="1">
    <citation type="submission" date="2020-11" db="EMBL/GenBank/DDBJ databases">
        <authorList>
            <person name="Tran Van P."/>
        </authorList>
    </citation>
    <scope>NUCLEOTIDE SEQUENCE</scope>
</reference>
<accession>A0A7R9J656</accession>
<dbReference type="AlphaFoldDB" id="A0A7R9J656"/>
<gene>
    <name evidence="2" type="ORF">TCMB3V08_LOCUS5995</name>
</gene>
<proteinExistence type="predicted"/>
<keyword evidence="1" id="KW-0812">Transmembrane</keyword>
<protein>
    <submittedName>
        <fullName evidence="2">(California timema) hypothetical protein</fullName>
    </submittedName>
</protein>
<name>A0A7R9J656_TIMCA</name>
<feature type="transmembrane region" description="Helical" evidence="1">
    <location>
        <begin position="26"/>
        <end position="46"/>
    </location>
</feature>
<organism evidence="2">
    <name type="scientific">Timema californicum</name>
    <name type="common">California timema</name>
    <name type="synonym">Walking stick</name>
    <dbReference type="NCBI Taxonomy" id="61474"/>
    <lineage>
        <taxon>Eukaryota</taxon>
        <taxon>Metazoa</taxon>
        <taxon>Ecdysozoa</taxon>
        <taxon>Arthropoda</taxon>
        <taxon>Hexapoda</taxon>
        <taxon>Insecta</taxon>
        <taxon>Pterygota</taxon>
        <taxon>Neoptera</taxon>
        <taxon>Polyneoptera</taxon>
        <taxon>Phasmatodea</taxon>
        <taxon>Timematodea</taxon>
        <taxon>Timematoidea</taxon>
        <taxon>Timematidae</taxon>
        <taxon>Timema</taxon>
    </lineage>
</organism>
<dbReference type="EMBL" id="OE181557">
    <property type="protein sequence ID" value="CAD7573357.1"/>
    <property type="molecule type" value="Genomic_DNA"/>
</dbReference>